<gene>
    <name evidence="4" type="ORF">J2851_004397</name>
</gene>
<dbReference type="RefSeq" id="WP_307420122.1">
    <property type="nucleotide sequence ID" value="NZ_JAGINP010000017.1"/>
</dbReference>
<evidence type="ECO:0000259" key="3">
    <source>
        <dbReference type="Pfam" id="PF03981"/>
    </source>
</evidence>
<dbReference type="Pfam" id="PF03981">
    <property type="entry name" value="Ubiq_cyt_C_chap"/>
    <property type="match status" value="1"/>
</dbReference>
<dbReference type="EMBL" id="JAGINP010000017">
    <property type="protein sequence ID" value="MBP2294607.1"/>
    <property type="molecule type" value="Genomic_DNA"/>
</dbReference>
<protein>
    <submittedName>
        <fullName evidence="4">Cytochrome b pre-mRNA-processing protein 3</fullName>
    </submittedName>
</protein>
<evidence type="ECO:0000313" key="5">
    <source>
        <dbReference type="Proteomes" id="UP000781958"/>
    </source>
</evidence>
<evidence type="ECO:0000256" key="1">
    <source>
        <dbReference type="ARBA" id="ARBA00006407"/>
    </source>
</evidence>
<organism evidence="4 5">
    <name type="scientific">Azospirillum rugosum</name>
    <dbReference type="NCBI Taxonomy" id="416170"/>
    <lineage>
        <taxon>Bacteria</taxon>
        <taxon>Pseudomonadati</taxon>
        <taxon>Pseudomonadota</taxon>
        <taxon>Alphaproteobacteria</taxon>
        <taxon>Rhodospirillales</taxon>
        <taxon>Azospirillaceae</taxon>
        <taxon>Azospirillum</taxon>
    </lineage>
</organism>
<evidence type="ECO:0000313" key="4">
    <source>
        <dbReference type="EMBL" id="MBP2294607.1"/>
    </source>
</evidence>
<comment type="similarity">
    <text evidence="1">Belongs to the CBP3 family.</text>
</comment>
<comment type="caution">
    <text evidence="4">The sequence shown here is derived from an EMBL/GenBank/DDBJ whole genome shotgun (WGS) entry which is preliminary data.</text>
</comment>
<reference evidence="4 5" key="1">
    <citation type="submission" date="2021-03" db="EMBL/GenBank/DDBJ databases">
        <title>Genomic Encyclopedia of Type Strains, Phase III (KMG-III): the genomes of soil and plant-associated and newly described type strains.</title>
        <authorList>
            <person name="Whitman W."/>
        </authorList>
    </citation>
    <scope>NUCLEOTIDE SEQUENCE [LARGE SCALE GENOMIC DNA]</scope>
    <source>
        <strain evidence="4 5">IMMIB AFH-6</strain>
    </source>
</reference>
<dbReference type="PANTHER" id="PTHR12184:SF1">
    <property type="entry name" value="UBIQUINOL-CYTOCHROME-C REDUCTASE COMPLEX ASSEMBLY FACTOR 1"/>
    <property type="match status" value="1"/>
</dbReference>
<dbReference type="Proteomes" id="UP000781958">
    <property type="component" value="Unassembled WGS sequence"/>
</dbReference>
<comment type="similarity">
    <text evidence="2">Belongs to the UPF0174 family.</text>
</comment>
<accession>A0ABS4SRN6</accession>
<keyword evidence="5" id="KW-1185">Reference proteome</keyword>
<evidence type="ECO:0000256" key="2">
    <source>
        <dbReference type="ARBA" id="ARBA00006436"/>
    </source>
</evidence>
<dbReference type="InterPro" id="IPR021150">
    <property type="entry name" value="Ubiq_cyt_c_chap"/>
</dbReference>
<dbReference type="InterPro" id="IPR007129">
    <property type="entry name" value="Ubiqinol_cyt_c_chaperone_CPB3"/>
</dbReference>
<feature type="domain" description="Ubiquinol-cytochrome c chaperone" evidence="3">
    <location>
        <begin position="34"/>
        <end position="175"/>
    </location>
</feature>
<sequence>MFDRLFRRRRDTRAATEFFVKIVGQARDPAFYRDLGVPDTLDGRFDMVVLHVFLVMHRLKGQGATATDWSRQLYETMIDNFEKSLMEQGVGDSGISRRVKTMVRGMAGRIQAYDRALAPGADEALLEVALDNNVYGTAPDTDRAHLAAMTAYVRRAVAGLAEQPLESLLAGQVHFGPIHVRGAPDARME</sequence>
<name>A0ABS4SRN6_9PROT</name>
<proteinExistence type="inferred from homology"/>
<dbReference type="PANTHER" id="PTHR12184">
    <property type="entry name" value="UBIQUINOL-CYTOCHROME C REDUCTASE COMPLEX ASSEMBLY FACTOR 1 FAMILY MEMBER"/>
    <property type="match status" value="1"/>
</dbReference>